<proteinExistence type="predicted"/>
<keyword evidence="4" id="KW-0670">Pyruvate</keyword>
<dbReference type="EMBL" id="CP023004">
    <property type="protein sequence ID" value="AWI10152.1"/>
    <property type="molecule type" value="Genomic_DNA"/>
</dbReference>
<dbReference type="InterPro" id="IPR013022">
    <property type="entry name" value="Xyl_isomerase-like_TIM-brl"/>
</dbReference>
<accession>A0A2U8E6J8</accession>
<dbReference type="AlphaFoldDB" id="A0A2U8E6J8"/>
<dbReference type="InterPro" id="IPR006311">
    <property type="entry name" value="TAT_signal"/>
</dbReference>
<evidence type="ECO:0000259" key="3">
    <source>
        <dbReference type="Pfam" id="PF01261"/>
    </source>
</evidence>
<protein>
    <submittedName>
        <fullName evidence="4">Hydroxypyruvate isomerase</fullName>
    </submittedName>
</protein>
<dbReference type="Proteomes" id="UP000244896">
    <property type="component" value="Chromosome"/>
</dbReference>
<dbReference type="RefSeq" id="WP_108826023.1">
    <property type="nucleotide sequence ID" value="NZ_CP023004.1"/>
</dbReference>
<dbReference type="PANTHER" id="PTHR43489">
    <property type="entry name" value="ISOMERASE"/>
    <property type="match status" value="1"/>
</dbReference>
<keyword evidence="2" id="KW-0732">Signal</keyword>
<reference evidence="4 5" key="1">
    <citation type="journal article" date="2018" name="Syst. Appl. Microbiol.">
        <title>Ereboglobus luteus gen. nov. sp. nov. from cockroach guts, and new insights into the oxygen relationship of the genera Opitutus and Didymococcus (Verrucomicrobia: Opitutaceae).</title>
        <authorList>
            <person name="Tegtmeier D."/>
            <person name="Belitz A."/>
            <person name="Radek R."/>
            <person name="Heimerl T."/>
            <person name="Brune A."/>
        </authorList>
    </citation>
    <scope>NUCLEOTIDE SEQUENCE [LARGE SCALE GENOMIC DNA]</scope>
    <source>
        <strain evidence="4 5">Ho45</strain>
    </source>
</reference>
<keyword evidence="5" id="KW-1185">Reference proteome</keyword>
<evidence type="ECO:0000256" key="1">
    <source>
        <dbReference type="ARBA" id="ARBA00023235"/>
    </source>
</evidence>
<dbReference type="GO" id="GO:0016853">
    <property type="term" value="F:isomerase activity"/>
    <property type="evidence" value="ECO:0007669"/>
    <property type="project" value="UniProtKB-KW"/>
</dbReference>
<keyword evidence="1 4" id="KW-0413">Isomerase</keyword>
<feature type="domain" description="Xylose isomerase-like TIM barrel" evidence="3">
    <location>
        <begin position="87"/>
        <end position="283"/>
    </location>
</feature>
<dbReference type="InterPro" id="IPR050417">
    <property type="entry name" value="Sugar_Epim/Isomerase"/>
</dbReference>
<dbReference type="InterPro" id="IPR036237">
    <property type="entry name" value="Xyl_isomerase-like_sf"/>
</dbReference>
<feature type="chain" id="PRO_5015868460" evidence="2">
    <location>
        <begin position="29"/>
        <end position="301"/>
    </location>
</feature>
<dbReference type="PANTHER" id="PTHR43489:SF3">
    <property type="entry name" value="XYLOSE ISOMERASE DOMAIN PROTEIN TIM BARREL"/>
    <property type="match status" value="1"/>
</dbReference>
<dbReference type="KEGG" id="elut:CKA38_13590"/>
<sequence>MTRRQAIKTIAATGALTALSRIAPQARAATTLPARNSFHHSVCPGPYLKKNADDKRPGRLPLPEFAQAAKKLGIESIELTGPEQWPVIQKAGLTCAVSTFPRKVTSLMRGLNRREHHIEIVPAYLQRIRECADAGIPNLICFSGRRDGQSDEEGLEICAEGLKKILPAAEKARVTLIMELLNSRTKGHVDYQCDHTAWGVELVKRVGSERFKLLYDIYHMQMMEGNIIQTIRENHQYIAHYHTAGNPGRNEFEPGDMQELNYPAIMRAIHDTGFRGYVGQEFSPKRDPLTSLAAAVKICTV</sequence>
<dbReference type="PROSITE" id="PS51318">
    <property type="entry name" value="TAT"/>
    <property type="match status" value="1"/>
</dbReference>
<evidence type="ECO:0000313" key="4">
    <source>
        <dbReference type="EMBL" id="AWI10152.1"/>
    </source>
</evidence>
<name>A0A2U8E6J8_9BACT</name>
<organism evidence="4 5">
    <name type="scientific">Ereboglobus luteus</name>
    <dbReference type="NCBI Taxonomy" id="1796921"/>
    <lineage>
        <taxon>Bacteria</taxon>
        <taxon>Pseudomonadati</taxon>
        <taxon>Verrucomicrobiota</taxon>
        <taxon>Opitutia</taxon>
        <taxon>Opitutales</taxon>
        <taxon>Opitutaceae</taxon>
        <taxon>Ereboglobus</taxon>
    </lineage>
</organism>
<feature type="signal peptide" evidence="2">
    <location>
        <begin position="1"/>
        <end position="28"/>
    </location>
</feature>
<evidence type="ECO:0000256" key="2">
    <source>
        <dbReference type="SAM" id="SignalP"/>
    </source>
</evidence>
<gene>
    <name evidence="4" type="ORF">CKA38_13590</name>
</gene>
<dbReference type="OrthoDB" id="9786584at2"/>
<evidence type="ECO:0000313" key="5">
    <source>
        <dbReference type="Proteomes" id="UP000244896"/>
    </source>
</evidence>
<dbReference type="Gene3D" id="3.20.20.150">
    <property type="entry name" value="Divalent-metal-dependent TIM barrel enzymes"/>
    <property type="match status" value="1"/>
</dbReference>
<dbReference type="Pfam" id="PF01261">
    <property type="entry name" value="AP_endonuc_2"/>
    <property type="match status" value="1"/>
</dbReference>
<dbReference type="SUPFAM" id="SSF51658">
    <property type="entry name" value="Xylose isomerase-like"/>
    <property type="match status" value="1"/>
</dbReference>